<dbReference type="HOGENOM" id="CLU_2002873_0_0_6"/>
<dbReference type="AlphaFoldDB" id="C4LDI0"/>
<gene>
    <name evidence="1" type="ordered locus">Tola_1154</name>
</gene>
<evidence type="ECO:0000313" key="2">
    <source>
        <dbReference type="Proteomes" id="UP000009073"/>
    </source>
</evidence>
<sequence length="124" mass="14107">MIFTSHGNKAELKVELSVRGKNPTSKRVLANITHKANQLVQEQQLSGFEALIVDYIQPKSERYRQSYEINKVVFQSPAGAVEPVGTTQPYSGYCMQLAKYNKGCQEREIPYVVAQLTRLLEFLR</sequence>
<dbReference type="KEGG" id="tau:Tola_1154"/>
<evidence type="ECO:0000313" key="1">
    <source>
        <dbReference type="EMBL" id="ACQ92776.1"/>
    </source>
</evidence>
<dbReference type="Proteomes" id="UP000009073">
    <property type="component" value="Chromosome"/>
</dbReference>
<protein>
    <submittedName>
        <fullName evidence="1">Uncharacterized protein</fullName>
    </submittedName>
</protein>
<name>C4LDI0_TOLAT</name>
<dbReference type="RefSeq" id="WP_012729375.1">
    <property type="nucleotide sequence ID" value="NC_012691.1"/>
</dbReference>
<accession>C4LDI0</accession>
<dbReference type="EMBL" id="CP001616">
    <property type="protein sequence ID" value="ACQ92776.1"/>
    <property type="molecule type" value="Genomic_DNA"/>
</dbReference>
<reference evidence="2" key="1">
    <citation type="submission" date="2009-05" db="EMBL/GenBank/DDBJ databases">
        <title>Complete sequence of Tolumonas auensis DSM 9187.</title>
        <authorList>
            <consortium name="US DOE Joint Genome Institute"/>
            <person name="Lucas S."/>
            <person name="Copeland A."/>
            <person name="Lapidus A."/>
            <person name="Glavina del Rio T."/>
            <person name="Tice H."/>
            <person name="Bruce D."/>
            <person name="Goodwin L."/>
            <person name="Pitluck S."/>
            <person name="Chertkov O."/>
            <person name="Brettin T."/>
            <person name="Detter J.C."/>
            <person name="Han C."/>
            <person name="Larimer F."/>
            <person name="Land M."/>
            <person name="Hauser L."/>
            <person name="Kyrpides N."/>
            <person name="Mikhailova N."/>
            <person name="Spring S."/>
            <person name="Beller H."/>
        </authorList>
    </citation>
    <scope>NUCLEOTIDE SEQUENCE [LARGE SCALE GENOMIC DNA]</scope>
    <source>
        <strain evidence="2">DSM 9187 / TA4</strain>
    </source>
</reference>
<reference evidence="1 2" key="2">
    <citation type="journal article" date="2011" name="Stand. Genomic Sci.">
        <title>Complete genome sequence of Tolumonas auensis type strain (TA 4).</title>
        <authorList>
            <person name="Chertkov O."/>
            <person name="Copeland A."/>
            <person name="Lucas S."/>
            <person name="Lapidus A."/>
            <person name="Berry K.W."/>
            <person name="Detter J.C."/>
            <person name="Del Rio T.G."/>
            <person name="Hammon N."/>
            <person name="Dalin E."/>
            <person name="Tice H."/>
            <person name="Pitluck S."/>
            <person name="Richardson P."/>
            <person name="Bruce D."/>
            <person name="Goodwin L."/>
            <person name="Han C."/>
            <person name="Tapia R."/>
            <person name="Saunders E."/>
            <person name="Schmutz J."/>
            <person name="Brettin T."/>
            <person name="Larimer F."/>
            <person name="Land M."/>
            <person name="Hauser L."/>
            <person name="Spring S."/>
            <person name="Rohde M."/>
            <person name="Kyrpides N.C."/>
            <person name="Ivanova N."/>
            <person name="Goker M."/>
            <person name="Beller H.R."/>
            <person name="Klenk H.P."/>
            <person name="Woyke T."/>
        </authorList>
    </citation>
    <scope>NUCLEOTIDE SEQUENCE [LARGE SCALE GENOMIC DNA]</scope>
    <source>
        <strain evidence="2">DSM 9187 / TA4</strain>
    </source>
</reference>
<proteinExistence type="predicted"/>
<organism evidence="1 2">
    <name type="scientific">Tolumonas auensis (strain DSM 9187 / NBRC 110442 / TA 4)</name>
    <dbReference type="NCBI Taxonomy" id="595494"/>
    <lineage>
        <taxon>Bacteria</taxon>
        <taxon>Pseudomonadati</taxon>
        <taxon>Pseudomonadota</taxon>
        <taxon>Gammaproteobacteria</taxon>
        <taxon>Aeromonadales</taxon>
        <taxon>Aeromonadaceae</taxon>
        <taxon>Tolumonas</taxon>
    </lineage>
</organism>
<keyword evidence="2" id="KW-1185">Reference proteome</keyword>